<reference evidence="1" key="1">
    <citation type="submission" date="2022-07" db="EMBL/GenBank/DDBJ databases">
        <title>Genome Sequence of Lecanicillium saksenae.</title>
        <authorList>
            <person name="Buettner E."/>
        </authorList>
    </citation>
    <scope>NUCLEOTIDE SEQUENCE</scope>
    <source>
        <strain evidence="1">VT-O1</strain>
    </source>
</reference>
<dbReference type="EMBL" id="JANAKD010000025">
    <property type="protein sequence ID" value="KAJ3499016.1"/>
    <property type="molecule type" value="Genomic_DNA"/>
</dbReference>
<sequence length="221" mass="23357">MMSSREDSMTSSVFGDSESVITDDIPVVISRKATGDWEEGGLGIAEADILNSGTEGSPKNVPHLLTQHSAPSQMEQAVRSLDKFRAKRESSERRSSEGTDSADDEDEEAGHAKDKHHARRGSKALSGKTPLPSSKLGIEMMRANSHDSVTMGSESTPETVTQVATTPSHEVPPDLGQAGEQGTSTTPPTTTDEVDATPRPSSSAANVLHAEDEPTPRPAGK</sequence>
<protein>
    <submittedName>
        <fullName evidence="1">Uncharacterized protein</fullName>
    </submittedName>
</protein>
<evidence type="ECO:0000313" key="1">
    <source>
        <dbReference type="EMBL" id="KAJ3499016.1"/>
    </source>
</evidence>
<name>A0ACC1R5V4_9HYPO</name>
<proteinExistence type="predicted"/>
<dbReference type="Proteomes" id="UP001148737">
    <property type="component" value="Unassembled WGS sequence"/>
</dbReference>
<gene>
    <name evidence="1" type="ORF">NLG97_g676</name>
</gene>
<evidence type="ECO:0000313" key="2">
    <source>
        <dbReference type="Proteomes" id="UP001148737"/>
    </source>
</evidence>
<accession>A0ACC1R5V4</accession>
<keyword evidence="2" id="KW-1185">Reference proteome</keyword>
<organism evidence="1 2">
    <name type="scientific">Lecanicillium saksenae</name>
    <dbReference type="NCBI Taxonomy" id="468837"/>
    <lineage>
        <taxon>Eukaryota</taxon>
        <taxon>Fungi</taxon>
        <taxon>Dikarya</taxon>
        <taxon>Ascomycota</taxon>
        <taxon>Pezizomycotina</taxon>
        <taxon>Sordariomycetes</taxon>
        <taxon>Hypocreomycetidae</taxon>
        <taxon>Hypocreales</taxon>
        <taxon>Cordycipitaceae</taxon>
        <taxon>Lecanicillium</taxon>
    </lineage>
</organism>
<comment type="caution">
    <text evidence="1">The sequence shown here is derived from an EMBL/GenBank/DDBJ whole genome shotgun (WGS) entry which is preliminary data.</text>
</comment>